<dbReference type="RefSeq" id="WP_344158077.1">
    <property type="nucleotide sequence ID" value="NZ_BAAAQR010000020.1"/>
</dbReference>
<protein>
    <submittedName>
        <fullName evidence="3">Uncharacterized protein</fullName>
    </submittedName>
</protein>
<evidence type="ECO:0000313" key="4">
    <source>
        <dbReference type="Proteomes" id="UP001501771"/>
    </source>
</evidence>
<accession>A0ABP5LYB7</accession>
<name>A0ABP5LYB7_9ACTN</name>
<dbReference type="EMBL" id="BAAAQR010000020">
    <property type="protein sequence ID" value="GAA2156434.1"/>
    <property type="molecule type" value="Genomic_DNA"/>
</dbReference>
<feature type="region of interest" description="Disordered" evidence="1">
    <location>
        <begin position="59"/>
        <end position="80"/>
    </location>
</feature>
<feature type="transmembrane region" description="Helical" evidence="2">
    <location>
        <begin position="38"/>
        <end position="57"/>
    </location>
</feature>
<evidence type="ECO:0000256" key="1">
    <source>
        <dbReference type="SAM" id="MobiDB-lite"/>
    </source>
</evidence>
<evidence type="ECO:0000313" key="3">
    <source>
        <dbReference type="EMBL" id="GAA2156434.1"/>
    </source>
</evidence>
<dbReference type="Proteomes" id="UP001501771">
    <property type="component" value="Unassembled WGS sequence"/>
</dbReference>
<comment type="caution">
    <text evidence="3">The sequence shown here is derived from an EMBL/GenBank/DDBJ whole genome shotgun (WGS) entry which is preliminary data.</text>
</comment>
<keyword evidence="2" id="KW-1133">Transmembrane helix</keyword>
<keyword evidence="4" id="KW-1185">Reference proteome</keyword>
<organism evidence="3 4">
    <name type="scientific">Nocardioides koreensis</name>
    <dbReference type="NCBI Taxonomy" id="433651"/>
    <lineage>
        <taxon>Bacteria</taxon>
        <taxon>Bacillati</taxon>
        <taxon>Actinomycetota</taxon>
        <taxon>Actinomycetes</taxon>
        <taxon>Propionibacteriales</taxon>
        <taxon>Nocardioidaceae</taxon>
        <taxon>Nocardioides</taxon>
    </lineage>
</organism>
<proteinExistence type="predicted"/>
<reference evidence="4" key="1">
    <citation type="journal article" date="2019" name="Int. J. Syst. Evol. Microbiol.">
        <title>The Global Catalogue of Microorganisms (GCM) 10K type strain sequencing project: providing services to taxonomists for standard genome sequencing and annotation.</title>
        <authorList>
            <consortium name="The Broad Institute Genomics Platform"/>
            <consortium name="The Broad Institute Genome Sequencing Center for Infectious Disease"/>
            <person name="Wu L."/>
            <person name="Ma J."/>
        </authorList>
    </citation>
    <scope>NUCLEOTIDE SEQUENCE [LARGE SCALE GENOMIC DNA]</scope>
    <source>
        <strain evidence="4">JCM 16022</strain>
    </source>
</reference>
<evidence type="ECO:0000256" key="2">
    <source>
        <dbReference type="SAM" id="Phobius"/>
    </source>
</evidence>
<keyword evidence="2" id="KW-0472">Membrane</keyword>
<keyword evidence="2" id="KW-0812">Transmembrane</keyword>
<gene>
    <name evidence="3" type="ORF">GCM10009844_44680</name>
</gene>
<sequence>MPDTDLDRAFDTFVLEIERAVTEPGAKQARSTLLRRRAGVAGAALLVVAVVGGIAAAQGGAGTHEPQPAPPVTRTDDTSVAGGDFYPTAAIDGHWRTRHLSQAEVRELLVATGREGVLAWWVSRPFEGRPRLTFSAAGVNGHNLSLGTDAEPYLRSLAWGSITHHRDEVVLNRHFTSRPGVKLRYTISGSRLDLDVLSSAWPERHGRSGLEQARVLYSGLPFTRFVSPGPWGN</sequence>